<dbReference type="KEGG" id="tle:Tlet_1955"/>
<sequence precursor="true">MRKLSYILLSITGLIALFLQGCTGISDWFGGGQTTNRAPDKPSLINPSDNQTLNTMYVEFEWTCSDPDKDTLTYDLYLSEQGQPLDVIEENYSLTKYSTVLEPGKSYQWKVVAKDLKGATSSSKIYTFSISQSPTSPNLYDFLYISGGTSKLVIYDINQPNALRYPIRYEEDINSTKELAFLDGWAYVVDSSGDIICVNLKDYLSGKQTQPNIISLAINAKRVDAGSFNGSNYLIVAGDERVLVYNIATESTQPYDMSSVGAIAINQDTIYLAGVKDEKLKLVKMSIESQGFLNHQGEVEINYTPVDMILKDDYILIIGRDSDQLYLEAYRNDLTPYATSVALGEIAENFAGITAYDDKVFVAAGNSGILCFNVDDLAGNLEETEIIFPIGWNTSAYAHDVVIRELSGALYAYVSASDGLYVFDVDDIPQKISKVDFVSPLYRISAQ</sequence>
<dbReference type="OrthoDB" id="49493at2"/>
<reference evidence="1 2" key="2">
    <citation type="journal article" date="2009" name="Proc. Natl. Acad. Sci. U.S.A.">
        <title>On the chimeric nature, thermophilic origin, and phylogenetic placement of the Thermotogales.</title>
        <authorList>
            <person name="Zhaxybayeva O."/>
            <person name="Swithers K.S."/>
            <person name="Lapierre P."/>
            <person name="Fournier G.P."/>
            <person name="Bickhart D.M."/>
            <person name="DeBoy R.T."/>
            <person name="Nelson K.E."/>
            <person name="Nesbo C.L."/>
            <person name="Doolittle W.F."/>
            <person name="Gogarten J.P."/>
            <person name="Noll K.M."/>
        </authorList>
    </citation>
    <scope>NUCLEOTIDE SEQUENCE [LARGE SCALE GENOMIC DNA]</scope>
    <source>
        <strain evidence="2">ATCC BAA-301 / DSM 14385 / NBRC 107922 / TMO</strain>
    </source>
</reference>
<gene>
    <name evidence="1" type="ordered locus">Tlet_1955</name>
</gene>
<dbReference type="SUPFAM" id="SSF49265">
    <property type="entry name" value="Fibronectin type III"/>
    <property type="match status" value="1"/>
</dbReference>
<dbReference type="RefSeq" id="WP_012003985.1">
    <property type="nucleotide sequence ID" value="NC_009828.1"/>
</dbReference>
<dbReference type="InterPro" id="IPR036116">
    <property type="entry name" value="FN3_sf"/>
</dbReference>
<reference evidence="1 2" key="1">
    <citation type="submission" date="2007-08" db="EMBL/GenBank/DDBJ databases">
        <title>Complete sequence of Thermotoga lettingae TMO.</title>
        <authorList>
            <consortium name="US DOE Joint Genome Institute"/>
            <person name="Copeland A."/>
            <person name="Lucas S."/>
            <person name="Lapidus A."/>
            <person name="Barry K."/>
            <person name="Glavina del Rio T."/>
            <person name="Dalin E."/>
            <person name="Tice H."/>
            <person name="Pitluck S."/>
            <person name="Foster B."/>
            <person name="Bruce D."/>
            <person name="Schmutz J."/>
            <person name="Larimer F."/>
            <person name="Land M."/>
            <person name="Hauser L."/>
            <person name="Kyrpides N."/>
            <person name="Mikhailova N."/>
            <person name="Nelson K."/>
            <person name="Gogarten J.P."/>
            <person name="Noll K."/>
            <person name="Richardson P."/>
        </authorList>
    </citation>
    <scope>NUCLEOTIDE SEQUENCE [LARGE SCALE GENOMIC DNA]</scope>
    <source>
        <strain evidence="2">ATCC BAA-301 / DSM 14385 / NBRC 107922 / TMO</strain>
    </source>
</reference>
<keyword evidence="2" id="KW-1185">Reference proteome</keyword>
<dbReference type="Proteomes" id="UP000002016">
    <property type="component" value="Chromosome"/>
</dbReference>
<protein>
    <recommendedName>
        <fullName evidence="3">Fibronectin type-III domain-containing protein</fullName>
    </recommendedName>
</protein>
<dbReference type="AlphaFoldDB" id="A8F8M5"/>
<dbReference type="Gene3D" id="2.60.40.10">
    <property type="entry name" value="Immunoglobulins"/>
    <property type="match status" value="1"/>
</dbReference>
<dbReference type="STRING" id="416591.Tlet_1955"/>
<evidence type="ECO:0000313" key="2">
    <source>
        <dbReference type="Proteomes" id="UP000002016"/>
    </source>
</evidence>
<proteinExistence type="predicted"/>
<organism evidence="1 2">
    <name type="scientific">Pseudothermotoga lettingae (strain ATCC BAA-301 / DSM 14385 / NBRC 107922 / TMO)</name>
    <name type="common">Thermotoga lettingae</name>
    <dbReference type="NCBI Taxonomy" id="416591"/>
    <lineage>
        <taxon>Bacteria</taxon>
        <taxon>Thermotogati</taxon>
        <taxon>Thermotogota</taxon>
        <taxon>Thermotogae</taxon>
        <taxon>Thermotogales</taxon>
        <taxon>Thermotogaceae</taxon>
        <taxon>Pseudothermotoga</taxon>
    </lineage>
</organism>
<accession>A8F8M5</accession>
<name>A8F8M5_PSELT</name>
<dbReference type="eggNOG" id="COG1520">
    <property type="taxonomic scope" value="Bacteria"/>
</dbReference>
<evidence type="ECO:0000313" key="1">
    <source>
        <dbReference type="EMBL" id="ABV34509.1"/>
    </source>
</evidence>
<dbReference type="EMBL" id="CP000812">
    <property type="protein sequence ID" value="ABV34509.1"/>
    <property type="molecule type" value="Genomic_DNA"/>
</dbReference>
<dbReference type="SUPFAM" id="SSF63825">
    <property type="entry name" value="YWTD domain"/>
    <property type="match status" value="1"/>
</dbReference>
<dbReference type="PROSITE" id="PS51257">
    <property type="entry name" value="PROKAR_LIPOPROTEIN"/>
    <property type="match status" value="1"/>
</dbReference>
<dbReference type="InterPro" id="IPR013783">
    <property type="entry name" value="Ig-like_fold"/>
</dbReference>
<dbReference type="HOGENOM" id="CLU_643760_0_0_0"/>
<evidence type="ECO:0008006" key="3">
    <source>
        <dbReference type="Google" id="ProtNLM"/>
    </source>
</evidence>